<evidence type="ECO:0000313" key="4">
    <source>
        <dbReference type="EMBL" id="CAE0346117.1"/>
    </source>
</evidence>
<evidence type="ECO:0000256" key="1">
    <source>
        <dbReference type="ARBA" id="ARBA00005901"/>
    </source>
</evidence>
<organism evidence="4">
    <name type="scientific">Euplotes harpa</name>
    <dbReference type="NCBI Taxonomy" id="151035"/>
    <lineage>
        <taxon>Eukaryota</taxon>
        <taxon>Sar</taxon>
        <taxon>Alveolata</taxon>
        <taxon>Ciliophora</taxon>
        <taxon>Intramacronucleata</taxon>
        <taxon>Spirotrichea</taxon>
        <taxon>Hypotrichia</taxon>
        <taxon>Euplotida</taxon>
        <taxon>Euplotidae</taxon>
        <taxon>Euplotes</taxon>
    </lineage>
</organism>
<dbReference type="InterPro" id="IPR002842">
    <property type="entry name" value="ATPase_V1_Esu"/>
</dbReference>
<protein>
    <recommendedName>
        <fullName evidence="5">V-type proton ATPase subunit E</fullName>
    </recommendedName>
</protein>
<dbReference type="GO" id="GO:0033178">
    <property type="term" value="C:proton-transporting two-sector ATPase complex, catalytic domain"/>
    <property type="evidence" value="ECO:0007669"/>
    <property type="project" value="InterPro"/>
</dbReference>
<dbReference type="SUPFAM" id="SSF160527">
    <property type="entry name" value="V-type ATPase subunit E-like"/>
    <property type="match status" value="1"/>
</dbReference>
<accession>A0A7S3J6V4</accession>
<dbReference type="Gene3D" id="3.30.2320.30">
    <property type="entry name" value="ATP synthase, E subunit, C-terminal"/>
    <property type="match status" value="1"/>
</dbReference>
<keyword evidence="2" id="KW-0813">Transport</keyword>
<keyword evidence="3" id="KW-0406">Ion transport</keyword>
<gene>
    <name evidence="4" type="ORF">EHAR0213_LOCUS5027</name>
</gene>
<reference evidence="4" key="1">
    <citation type="submission" date="2021-01" db="EMBL/GenBank/DDBJ databases">
        <authorList>
            <person name="Corre E."/>
            <person name="Pelletier E."/>
            <person name="Niang G."/>
            <person name="Scheremetjew M."/>
            <person name="Finn R."/>
            <person name="Kale V."/>
            <person name="Holt S."/>
            <person name="Cochrane G."/>
            <person name="Meng A."/>
            <person name="Brown T."/>
            <person name="Cohen L."/>
        </authorList>
    </citation>
    <scope>NUCLEOTIDE SEQUENCE</scope>
    <source>
        <strain evidence="4">FSP1.4</strain>
    </source>
</reference>
<dbReference type="GO" id="GO:0046961">
    <property type="term" value="F:proton-transporting ATPase activity, rotational mechanism"/>
    <property type="evidence" value="ECO:0007669"/>
    <property type="project" value="InterPro"/>
</dbReference>
<dbReference type="Pfam" id="PF01991">
    <property type="entry name" value="vATP-synt_E"/>
    <property type="match status" value="1"/>
</dbReference>
<dbReference type="AlphaFoldDB" id="A0A7S3J6V4"/>
<sequence length="231" mass="27100">MSGYSELATDSFELKRVMRQEAHEKAFEIKVINQRLFEKEKDKIVTEGKKGVDKKIDNMKRKLHTELNIKRSTQINKSRMKKMNYRNELMTNLVGDATKEIISKLADPENSEYRSVVKSLIIQSMLKLLEKKIKIRCRERDLDMVTGMVEEIEQEYSELMRKETDNDDYACTIEVVEDNYIKEDSDLGKCGGVILTSQDERIVCSNMLLTRLILSYEEHLPQLRHMLFPRV</sequence>
<dbReference type="PANTHER" id="PTHR45715">
    <property type="entry name" value="ATPASE H+-TRANSPORTING V1 SUBUNIT E1A-RELATED"/>
    <property type="match status" value="1"/>
</dbReference>
<dbReference type="EMBL" id="HBII01011750">
    <property type="protein sequence ID" value="CAE0346117.1"/>
    <property type="molecule type" value="Transcribed_RNA"/>
</dbReference>
<evidence type="ECO:0000256" key="3">
    <source>
        <dbReference type="ARBA" id="ARBA00023065"/>
    </source>
</evidence>
<dbReference type="InterPro" id="IPR038495">
    <property type="entry name" value="ATPase_E_C"/>
</dbReference>
<name>A0A7S3J6V4_9SPIT</name>
<evidence type="ECO:0000256" key="2">
    <source>
        <dbReference type="ARBA" id="ARBA00022448"/>
    </source>
</evidence>
<comment type="similarity">
    <text evidence="1">Belongs to the V-ATPase E subunit family.</text>
</comment>
<evidence type="ECO:0008006" key="5">
    <source>
        <dbReference type="Google" id="ProtNLM"/>
    </source>
</evidence>
<proteinExistence type="inferred from homology"/>